<accession>G0P5J9</accession>
<protein>
    <recommendedName>
        <fullName evidence="2">NTF2-like domain-containing protein</fullName>
    </recommendedName>
</protein>
<organism evidence="4">
    <name type="scientific">Caenorhabditis brenneri</name>
    <name type="common">Nematode worm</name>
    <dbReference type="NCBI Taxonomy" id="135651"/>
    <lineage>
        <taxon>Eukaryota</taxon>
        <taxon>Metazoa</taxon>
        <taxon>Ecdysozoa</taxon>
        <taxon>Nematoda</taxon>
        <taxon>Chromadorea</taxon>
        <taxon>Rhabditida</taxon>
        <taxon>Rhabditina</taxon>
        <taxon>Rhabditomorpha</taxon>
        <taxon>Rhabditoidea</taxon>
        <taxon>Rhabditidae</taxon>
        <taxon>Peloderinae</taxon>
        <taxon>Caenorhabditis</taxon>
    </lineage>
</organism>
<dbReference type="Proteomes" id="UP000008068">
    <property type="component" value="Unassembled WGS sequence"/>
</dbReference>
<dbReference type="HOGENOM" id="CLU_035851_1_0_1"/>
<feature type="domain" description="NTF2-like" evidence="2">
    <location>
        <begin position="28"/>
        <end position="135"/>
    </location>
</feature>
<dbReference type="EMBL" id="GL380083">
    <property type="protein sequence ID" value="EGT45469.1"/>
    <property type="molecule type" value="Genomic_DNA"/>
</dbReference>
<evidence type="ECO:0000256" key="1">
    <source>
        <dbReference type="SAM" id="SignalP"/>
    </source>
</evidence>
<sequence>MWSTTLTLLLLLGSSAANFFDEVPGPMDVAQKFVDRIERSIRSRDVAVIRGLFHPDFQFKGCKGIYRKEQVVSALIKIPAGIQFSYTAQSAETHGNDQIKFIVTVTGFDGIASKQEFILNIHDQQLQSGSVLECPSSTRGFSAHLDDPLPPKVQIERFLAEMVEFINAKNPAVLEDLFLSHFIFKGCRTLYNRKETIDMLMMIPEGSRFSINVTNVRDVGASIRAQVLVTGLMQVNSPFGLVFNKAEQKLENAEFLHCPKRKRFSAESSEVVIMKFLKNLEQTLNSQEVTAIGQIFDERFVFKGCNGVFNKAQTLKEIKQIPNDANIDFKLKSSKWNNEGHIDFTVTFYGELLDCVDVQFVYSPDQNVLKSGSIQSCLARRVRRAAPCIGIFKVFC</sequence>
<gene>
    <name evidence="3" type="ORF">CAEBREN_20228</name>
</gene>
<proteinExistence type="predicted"/>
<dbReference type="STRING" id="135651.G0P5J9"/>
<dbReference type="OrthoDB" id="5868383at2759"/>
<feature type="signal peptide" evidence="1">
    <location>
        <begin position="1"/>
        <end position="17"/>
    </location>
</feature>
<dbReference type="eggNOG" id="KOG4297">
    <property type="taxonomic scope" value="Eukaryota"/>
</dbReference>
<dbReference type="InterPro" id="IPR058721">
    <property type="entry name" value="NTF2_3"/>
</dbReference>
<dbReference type="FunCoup" id="G0P5J9">
    <property type="interactions" value="1899"/>
</dbReference>
<name>G0P5J9_CAEBE</name>
<keyword evidence="4" id="KW-1185">Reference proteome</keyword>
<evidence type="ECO:0000313" key="3">
    <source>
        <dbReference type="EMBL" id="EGT45469.1"/>
    </source>
</evidence>
<dbReference type="AlphaFoldDB" id="G0P5J9"/>
<feature type="domain" description="NTF2-like" evidence="2">
    <location>
        <begin position="153"/>
        <end position="260"/>
    </location>
</feature>
<dbReference type="OMA" id="RSCERIF"/>
<evidence type="ECO:0000313" key="4">
    <source>
        <dbReference type="Proteomes" id="UP000008068"/>
    </source>
</evidence>
<evidence type="ECO:0000259" key="2">
    <source>
        <dbReference type="Pfam" id="PF26530"/>
    </source>
</evidence>
<dbReference type="PANTHER" id="PTHR33940">
    <property type="entry name" value="PROTEIN CBG13625"/>
    <property type="match status" value="1"/>
</dbReference>
<dbReference type="Pfam" id="PF26530">
    <property type="entry name" value="NTF2_3"/>
    <property type="match status" value="3"/>
</dbReference>
<dbReference type="PANTHER" id="PTHR33940:SF1">
    <property type="entry name" value="APOLIPOPHORIN-RELATED"/>
    <property type="match status" value="1"/>
</dbReference>
<reference evidence="4" key="1">
    <citation type="submission" date="2011-07" db="EMBL/GenBank/DDBJ databases">
        <authorList>
            <consortium name="Caenorhabditis brenneri Sequencing and Analysis Consortium"/>
            <person name="Wilson R.K."/>
        </authorList>
    </citation>
    <scope>NUCLEOTIDE SEQUENCE [LARGE SCALE GENOMIC DNA]</scope>
    <source>
        <strain evidence="4">PB2801</strain>
    </source>
</reference>
<feature type="domain" description="NTF2-like" evidence="2">
    <location>
        <begin position="271"/>
        <end position="377"/>
    </location>
</feature>
<feature type="chain" id="PRO_5003406424" description="NTF2-like domain-containing protein" evidence="1">
    <location>
        <begin position="18"/>
        <end position="396"/>
    </location>
</feature>
<keyword evidence="1" id="KW-0732">Signal</keyword>
<dbReference type="InParanoid" id="G0P5J9"/>